<dbReference type="Gene3D" id="3.40.50.720">
    <property type="entry name" value="NAD(P)-binding Rossmann-like Domain"/>
    <property type="match status" value="1"/>
</dbReference>
<dbReference type="EMBL" id="JBEPLJ010000017">
    <property type="protein sequence ID" value="MET3587910.1"/>
    <property type="molecule type" value="Genomic_DNA"/>
</dbReference>
<proteinExistence type="inferred from homology"/>
<keyword evidence="3" id="KW-0520">NAD</keyword>
<protein>
    <submittedName>
        <fullName evidence="5">Phosphoglycerate dehydrogenase-like enzyme</fullName>
    </submittedName>
</protein>
<dbReference type="PANTHER" id="PTHR43761">
    <property type="entry name" value="D-ISOMER SPECIFIC 2-HYDROXYACID DEHYDROGENASE FAMILY PROTEIN (AFU_ORTHOLOGUE AFUA_1G13630)"/>
    <property type="match status" value="1"/>
</dbReference>
<evidence type="ECO:0000256" key="1">
    <source>
        <dbReference type="ARBA" id="ARBA00005854"/>
    </source>
</evidence>
<dbReference type="SUPFAM" id="SSF52283">
    <property type="entry name" value="Formate/glycerate dehydrogenase catalytic domain-like"/>
    <property type="match status" value="1"/>
</dbReference>
<dbReference type="InterPro" id="IPR006139">
    <property type="entry name" value="D-isomer_2_OHA_DH_cat_dom"/>
</dbReference>
<dbReference type="Proteomes" id="UP001549031">
    <property type="component" value="Unassembled WGS sequence"/>
</dbReference>
<evidence type="ECO:0000313" key="5">
    <source>
        <dbReference type="EMBL" id="MET3587910.1"/>
    </source>
</evidence>
<evidence type="ECO:0000256" key="3">
    <source>
        <dbReference type="ARBA" id="ARBA00023027"/>
    </source>
</evidence>
<evidence type="ECO:0000313" key="6">
    <source>
        <dbReference type="Proteomes" id="UP001549031"/>
    </source>
</evidence>
<sequence length="161" mass="17591">MNAMHRDSPLVVVLDEGYGGVEIEQAALASFGAHVVERSCHGRVEEVRRAVIGADAVMVRESPVDAVALAAMPACRTIVRYDVGVDNIDRDEAARRGIYVANVPDYGVEEVATRALALLFTVARRIVSRDKDVRKGRWNVARSQPIYRLRGGTMGWLAMAG</sequence>
<reference evidence="5 6" key="1">
    <citation type="submission" date="2024-06" db="EMBL/GenBank/DDBJ databases">
        <title>Genomic Encyclopedia of Type Strains, Phase IV (KMG-IV): sequencing the most valuable type-strain genomes for metagenomic binning, comparative biology and taxonomic classification.</title>
        <authorList>
            <person name="Goeker M."/>
        </authorList>
    </citation>
    <scope>NUCLEOTIDE SEQUENCE [LARGE SCALE GENOMIC DNA]</scope>
    <source>
        <strain evidence="5 6">DSM 105042</strain>
    </source>
</reference>
<gene>
    <name evidence="5" type="ORF">ABID21_004042</name>
</gene>
<dbReference type="InterPro" id="IPR050418">
    <property type="entry name" value="D-iso_2-hydroxyacid_DH_PdxB"/>
</dbReference>
<evidence type="ECO:0000256" key="2">
    <source>
        <dbReference type="ARBA" id="ARBA00023002"/>
    </source>
</evidence>
<organism evidence="5 6">
    <name type="scientific">Pseudorhizobium tarimense</name>
    <dbReference type="NCBI Taxonomy" id="1079109"/>
    <lineage>
        <taxon>Bacteria</taxon>
        <taxon>Pseudomonadati</taxon>
        <taxon>Pseudomonadota</taxon>
        <taxon>Alphaproteobacteria</taxon>
        <taxon>Hyphomicrobiales</taxon>
        <taxon>Rhizobiaceae</taxon>
        <taxon>Rhizobium/Agrobacterium group</taxon>
        <taxon>Pseudorhizobium</taxon>
    </lineage>
</organism>
<comment type="similarity">
    <text evidence="1">Belongs to the D-isomer specific 2-hydroxyacid dehydrogenase family.</text>
</comment>
<evidence type="ECO:0000259" key="4">
    <source>
        <dbReference type="Pfam" id="PF00389"/>
    </source>
</evidence>
<dbReference type="PANTHER" id="PTHR43761:SF1">
    <property type="entry name" value="D-ISOMER SPECIFIC 2-HYDROXYACID DEHYDROGENASE CATALYTIC DOMAIN-CONTAINING PROTEIN-RELATED"/>
    <property type="match status" value="1"/>
</dbReference>
<feature type="domain" description="D-isomer specific 2-hydroxyacid dehydrogenase catalytic" evidence="4">
    <location>
        <begin position="23"/>
        <end position="112"/>
    </location>
</feature>
<name>A0ABV2HBI1_9HYPH</name>
<keyword evidence="6" id="KW-1185">Reference proteome</keyword>
<accession>A0ABV2HBI1</accession>
<dbReference type="RefSeq" id="WP_247245643.1">
    <property type="nucleotide sequence ID" value="NZ_JALJRA010000017.1"/>
</dbReference>
<dbReference type="Pfam" id="PF00389">
    <property type="entry name" value="2-Hacid_dh"/>
    <property type="match status" value="1"/>
</dbReference>
<keyword evidence="2" id="KW-0560">Oxidoreductase</keyword>
<comment type="caution">
    <text evidence="5">The sequence shown here is derived from an EMBL/GenBank/DDBJ whole genome shotgun (WGS) entry which is preliminary data.</text>
</comment>